<keyword evidence="2" id="KW-1185">Reference proteome</keyword>
<proteinExistence type="predicted"/>
<comment type="caution">
    <text evidence="1">The sequence shown here is derived from an EMBL/GenBank/DDBJ whole genome shotgun (WGS) entry which is preliminary data.</text>
</comment>
<evidence type="ECO:0000313" key="2">
    <source>
        <dbReference type="Proteomes" id="UP000768646"/>
    </source>
</evidence>
<accession>A0ACB7CG55</accession>
<dbReference type="EMBL" id="JABTEG010000001">
    <property type="protein sequence ID" value="KAG4306405.1"/>
    <property type="molecule type" value="Genomic_DNA"/>
</dbReference>
<protein>
    <submittedName>
        <fullName evidence="1">Uncharacterized protein</fullName>
    </submittedName>
</protein>
<dbReference type="Proteomes" id="UP000768646">
    <property type="component" value="Unassembled WGS sequence"/>
</dbReference>
<name>A0ACB7CG55_9ASCO</name>
<gene>
    <name evidence="1" type="ORF">PORY_000393</name>
</gene>
<reference evidence="1 2" key="1">
    <citation type="journal article" date="2021" name="Commun. Biol.">
        <title>Genomic insights into the host specific adaptation of the Pneumocystis genus.</title>
        <authorList>
            <person name="Cisse O.H."/>
            <person name="Ma L."/>
            <person name="Dekker J.P."/>
            <person name="Khil P.P."/>
            <person name="Youn J.-H."/>
            <person name="Brenchley J.M."/>
            <person name="Blair R."/>
            <person name="Pahar B."/>
            <person name="Chabe M."/>
            <person name="Van Rompay K.K.A."/>
            <person name="Keesler R."/>
            <person name="Sukura A."/>
            <person name="Hirsch V."/>
            <person name="Kutty G."/>
            <person name="Liu Y."/>
            <person name="Peng L."/>
            <person name="Chen J."/>
            <person name="Song J."/>
            <person name="Weissenbacher-Lang C."/>
            <person name="Xu J."/>
            <person name="Upham N.S."/>
            <person name="Stajich J.E."/>
            <person name="Cuomo C.A."/>
            <person name="Cushion M.T."/>
            <person name="Kovacs J.A."/>
        </authorList>
    </citation>
    <scope>NUCLEOTIDE SEQUENCE [LARGE SCALE GENOMIC DNA]</scope>
    <source>
        <strain evidence="1 2">RABM</strain>
    </source>
</reference>
<evidence type="ECO:0000313" key="1">
    <source>
        <dbReference type="EMBL" id="KAG4306405.1"/>
    </source>
</evidence>
<organism evidence="1 2">
    <name type="scientific">Pneumocystis oryctolagi</name>
    <dbReference type="NCBI Taxonomy" id="42067"/>
    <lineage>
        <taxon>Eukaryota</taxon>
        <taxon>Fungi</taxon>
        <taxon>Dikarya</taxon>
        <taxon>Ascomycota</taxon>
        <taxon>Taphrinomycotina</taxon>
        <taxon>Pneumocystomycetes</taxon>
        <taxon>Pneumocystaceae</taxon>
        <taxon>Pneumocystis</taxon>
    </lineage>
</organism>
<sequence>MQFKSRDDNAFQNNSKVRRLREFILQVINILVIIVMVSSNYNKGHRTDEFVIASEIRAASSKYSMSPCRSGSRFNKKDPFYNQIYQDSYSNDDVLSCNAHDDFKRYSQSSNENIFELNNRKALRSIDNHLIDNINNNTKLQNTYIPHEHDKQVQSYLNNYDLSECVQNDNCNLLYPIINSKTFVRESPPLDLLSNSRIKGPKVGLDMSLNAAVHVGGGFIRGHLQIVIESSKVLLGSISLDCLGVESVGNNKSHILFSIAKEMVEFEDSPLNQLVYTDIGQCPDDGFWPSQKCKASIPFDIHLPLNVGPGTFECKEGQIKYYIFATLRYKLKDKIFLSRICKNLLLFTALHPDRALVPSEYPITCIEEGLLFCGGKGSLKVEAKLHRPVWISGQLVFVEVCTTNHSTRTVRKIKLELIRQVIIYNSPPANTKEQTLAHERVPDYIKTKILSSSILYANDPEDTRAWKGVEPDTSNSVICQLSIPSAQLTVNAGRHLAVKYFINISVGTAFTSKVAVQVPILVANLLSLDIVSHNVTDVALTMAKYQDLRMPIDNTSSRAFRSSCRDINPQQHGIDCGSSEESDDILSTVLRRKLKPLDIEKVNDEDSSHFIIRETNTVNNYHCPQRSKSVFHPRKRYSNCSGNYEHLKIVSRDSDDVRQALSHEYRAPNMDISTIAFGFNNEMSPISLTKLNQKQLRSRNSRGRSNSDPNSDRINRRTDRPQTVQEE</sequence>